<evidence type="ECO:0000313" key="2">
    <source>
        <dbReference type="Proteomes" id="UP001444661"/>
    </source>
</evidence>
<proteinExistence type="predicted"/>
<gene>
    <name evidence="1" type="ORF">PG993_010756</name>
</gene>
<reference evidence="1 2" key="1">
    <citation type="submission" date="2023-01" db="EMBL/GenBank/DDBJ databases">
        <title>Analysis of 21 Apiospora genomes using comparative genomics revels a genus with tremendous synthesis potential of carbohydrate active enzymes and secondary metabolites.</title>
        <authorList>
            <person name="Sorensen T."/>
        </authorList>
    </citation>
    <scope>NUCLEOTIDE SEQUENCE [LARGE SCALE GENOMIC DNA]</scope>
    <source>
        <strain evidence="1 2">CBS 33761</strain>
    </source>
</reference>
<sequence>MLTSIQYEKDILKRQLPYFQEVRENTALLENGHLGPSEHIIRAELDVIEGSITDACASLSLWVMLLDQLPNGEPQSEGLILSQWANTLRTLPTTPASVSSIPTSSRLVSAKPVIAKPVNTQSLLVNTRQSPILGADM</sequence>
<keyword evidence="2" id="KW-1185">Reference proteome</keyword>
<dbReference type="EMBL" id="JAQQWK010000010">
    <property type="protein sequence ID" value="KAK8029465.1"/>
    <property type="molecule type" value="Genomic_DNA"/>
</dbReference>
<comment type="caution">
    <text evidence="1">The sequence shown here is derived from an EMBL/GenBank/DDBJ whole genome shotgun (WGS) entry which is preliminary data.</text>
</comment>
<protein>
    <submittedName>
        <fullName evidence="1">Uncharacterized protein</fullName>
    </submittedName>
</protein>
<organism evidence="1 2">
    <name type="scientific">Apiospora rasikravindrae</name>
    <dbReference type="NCBI Taxonomy" id="990691"/>
    <lineage>
        <taxon>Eukaryota</taxon>
        <taxon>Fungi</taxon>
        <taxon>Dikarya</taxon>
        <taxon>Ascomycota</taxon>
        <taxon>Pezizomycotina</taxon>
        <taxon>Sordariomycetes</taxon>
        <taxon>Xylariomycetidae</taxon>
        <taxon>Amphisphaeriales</taxon>
        <taxon>Apiosporaceae</taxon>
        <taxon>Apiospora</taxon>
    </lineage>
</organism>
<evidence type="ECO:0000313" key="1">
    <source>
        <dbReference type="EMBL" id="KAK8029465.1"/>
    </source>
</evidence>
<name>A0ABR1SC72_9PEZI</name>
<dbReference type="Proteomes" id="UP001444661">
    <property type="component" value="Unassembled WGS sequence"/>
</dbReference>
<accession>A0ABR1SC72</accession>